<dbReference type="SUPFAM" id="SSF48179">
    <property type="entry name" value="6-phosphogluconate dehydrogenase C-terminal domain-like"/>
    <property type="match status" value="1"/>
</dbReference>
<evidence type="ECO:0000256" key="2">
    <source>
        <dbReference type="ARBA" id="ARBA00023002"/>
    </source>
</evidence>
<evidence type="ECO:0000259" key="4">
    <source>
        <dbReference type="Pfam" id="PF03446"/>
    </source>
</evidence>
<dbReference type="InterPro" id="IPR029154">
    <property type="entry name" value="HIBADH-like_NADP-bd"/>
</dbReference>
<evidence type="ECO:0000259" key="5">
    <source>
        <dbReference type="Pfam" id="PF14833"/>
    </source>
</evidence>
<name>A0ABR8NF12_9ACTN</name>
<dbReference type="Gene3D" id="3.40.50.720">
    <property type="entry name" value="NAD(P)-binding Rossmann-like Domain"/>
    <property type="match status" value="1"/>
</dbReference>
<evidence type="ECO:0000313" key="6">
    <source>
        <dbReference type="EMBL" id="MBD3925054.1"/>
    </source>
</evidence>
<dbReference type="InterPro" id="IPR006115">
    <property type="entry name" value="6PGDH_NADP-bd"/>
</dbReference>
<dbReference type="SUPFAM" id="SSF51735">
    <property type="entry name" value="NAD(P)-binding Rossmann-fold domains"/>
    <property type="match status" value="1"/>
</dbReference>
<keyword evidence="3" id="KW-0520">NAD</keyword>
<feature type="domain" description="3-hydroxyisobutyrate dehydrogenase-like NAD-binding" evidence="5">
    <location>
        <begin position="166"/>
        <end position="283"/>
    </location>
</feature>
<dbReference type="Pfam" id="PF14833">
    <property type="entry name" value="NAD_binding_11"/>
    <property type="match status" value="1"/>
</dbReference>
<keyword evidence="7" id="KW-1185">Reference proteome</keyword>
<evidence type="ECO:0000256" key="1">
    <source>
        <dbReference type="ARBA" id="ARBA00009080"/>
    </source>
</evidence>
<dbReference type="PROSITE" id="PS00895">
    <property type="entry name" value="3_HYDROXYISOBUT_DH"/>
    <property type="match status" value="1"/>
</dbReference>
<evidence type="ECO:0000313" key="7">
    <source>
        <dbReference type="Proteomes" id="UP000618818"/>
    </source>
</evidence>
<dbReference type="PIRSF" id="PIRSF000103">
    <property type="entry name" value="HIBADH"/>
    <property type="match status" value="1"/>
</dbReference>
<dbReference type="InterPro" id="IPR015815">
    <property type="entry name" value="HIBADH-related"/>
</dbReference>
<gene>
    <name evidence="6" type="ORF">IEZ26_10515</name>
</gene>
<dbReference type="PANTHER" id="PTHR43580">
    <property type="entry name" value="OXIDOREDUCTASE GLYR1-RELATED"/>
    <property type="match status" value="1"/>
</dbReference>
<dbReference type="EMBL" id="JACXYZ010000001">
    <property type="protein sequence ID" value="MBD3925054.1"/>
    <property type="molecule type" value="Genomic_DNA"/>
</dbReference>
<dbReference type="InterPro" id="IPR013328">
    <property type="entry name" value="6PGD_dom2"/>
</dbReference>
<organism evidence="6 7">
    <name type="scientific">Nocardioides cavernae</name>
    <dbReference type="NCBI Taxonomy" id="1921566"/>
    <lineage>
        <taxon>Bacteria</taxon>
        <taxon>Bacillati</taxon>
        <taxon>Actinomycetota</taxon>
        <taxon>Actinomycetes</taxon>
        <taxon>Propionibacteriales</taxon>
        <taxon>Nocardioidaceae</taxon>
        <taxon>Nocardioides</taxon>
    </lineage>
</organism>
<comment type="caution">
    <text evidence="6">The sequence shown here is derived from an EMBL/GenBank/DDBJ whole genome shotgun (WGS) entry which is preliminary data.</text>
</comment>
<sequence length="296" mass="31144">MSVGFIGLGNMGLPMALNMVRAGTTLMVWNRSRDKAELVAEAGATVARSPAHVFRDSTTVFLMLANGAVIDEVLERGTPRFDQMVSGRTLVHMGTTAAAYSERLSRDIESAGGRFVEAPVSGSRRPAEAGQLVGMVAGPTAAVDAVLPLLAPLCSTTVMCGEVPNATRMKLAVNLFLITQVAGLAEAFHFAENNGLDVEAFRSVLDAGPMASGVSRIKLEKLVLGDFEVQASISDVHYNSRLVAEAARRAGVSSPVLDTCRDLFAEAEQLGHGHADMVAVLRAIEARTEARGPGPG</sequence>
<dbReference type="Pfam" id="PF03446">
    <property type="entry name" value="NAD_binding_2"/>
    <property type="match status" value="1"/>
</dbReference>
<accession>A0ABR8NF12</accession>
<dbReference type="Proteomes" id="UP000618818">
    <property type="component" value="Unassembled WGS sequence"/>
</dbReference>
<keyword evidence="2" id="KW-0560">Oxidoreductase</keyword>
<feature type="domain" description="6-phosphogluconate dehydrogenase NADP-binding" evidence="4">
    <location>
        <begin position="3"/>
        <end position="160"/>
    </location>
</feature>
<protein>
    <submittedName>
        <fullName evidence="6">NAD(P)-dependent oxidoreductase</fullName>
    </submittedName>
</protein>
<dbReference type="PANTHER" id="PTHR43580:SF2">
    <property type="entry name" value="CYTOKINE-LIKE NUCLEAR FACTOR N-PAC"/>
    <property type="match status" value="1"/>
</dbReference>
<dbReference type="InterPro" id="IPR036291">
    <property type="entry name" value="NAD(P)-bd_dom_sf"/>
</dbReference>
<comment type="similarity">
    <text evidence="1">Belongs to the HIBADH-related family.</text>
</comment>
<evidence type="ECO:0000256" key="3">
    <source>
        <dbReference type="ARBA" id="ARBA00023027"/>
    </source>
</evidence>
<dbReference type="InterPro" id="IPR051265">
    <property type="entry name" value="HIBADH-related_NP60_sf"/>
</dbReference>
<dbReference type="RefSeq" id="WP_191194753.1">
    <property type="nucleotide sequence ID" value="NZ_JACXYZ010000001.1"/>
</dbReference>
<dbReference type="InterPro" id="IPR002204">
    <property type="entry name" value="3-OH-isobutyrate_DH-rel_CS"/>
</dbReference>
<reference evidence="6 7" key="1">
    <citation type="submission" date="2020-09" db="EMBL/GenBank/DDBJ databases">
        <title>novel species in genus Nocardioides.</title>
        <authorList>
            <person name="Zhang G."/>
        </authorList>
    </citation>
    <scope>NUCLEOTIDE SEQUENCE [LARGE SCALE GENOMIC DNA]</scope>
    <source>
        <strain evidence="6 7">KCTC 39551</strain>
    </source>
</reference>
<dbReference type="InterPro" id="IPR008927">
    <property type="entry name" value="6-PGluconate_DH-like_C_sf"/>
</dbReference>
<proteinExistence type="inferred from homology"/>
<dbReference type="Gene3D" id="1.10.1040.10">
    <property type="entry name" value="N-(1-d-carboxylethyl)-l-norvaline Dehydrogenase, domain 2"/>
    <property type="match status" value="1"/>
</dbReference>